<evidence type="ECO:0000313" key="1">
    <source>
        <dbReference type="EMBL" id="AVB76010.1"/>
    </source>
</evidence>
<accession>A0A2L1C9W5</accession>
<evidence type="ECO:0000313" key="5">
    <source>
        <dbReference type="Proteomes" id="UP000567099"/>
    </source>
</evidence>
<dbReference type="EMBL" id="CP026606">
    <property type="protein sequence ID" value="AVB76010.1"/>
    <property type="molecule type" value="Genomic_DNA"/>
</dbReference>
<dbReference type="InterPro" id="IPR006336">
    <property type="entry name" value="GCS2"/>
</dbReference>
<dbReference type="GO" id="GO:0042398">
    <property type="term" value="P:modified amino acid biosynthetic process"/>
    <property type="evidence" value="ECO:0007669"/>
    <property type="project" value="InterPro"/>
</dbReference>
<dbReference type="SUPFAM" id="SSF55931">
    <property type="entry name" value="Glutamine synthetase/guanido kinase"/>
    <property type="match status" value="1"/>
</dbReference>
<name>A0A2L1C9W5_METMI</name>
<dbReference type="EMBL" id="JACHED010000005">
    <property type="protein sequence ID" value="MBB6497746.1"/>
    <property type="molecule type" value="Genomic_DNA"/>
</dbReference>
<keyword evidence="1" id="KW-0436">Ligase</keyword>
<dbReference type="GO" id="GO:0004357">
    <property type="term" value="F:glutamate-cysteine ligase activity"/>
    <property type="evidence" value="ECO:0007669"/>
    <property type="project" value="UniProtKB-EC"/>
</dbReference>
<evidence type="ECO:0000313" key="6">
    <source>
        <dbReference type="Proteomes" id="UP000590564"/>
    </source>
</evidence>
<dbReference type="PANTHER" id="PTHR36510">
    <property type="entry name" value="GLUTAMATE--CYSTEINE LIGASE 2-RELATED"/>
    <property type="match status" value="1"/>
</dbReference>
<sequence length="367" mass="42570">MIGTEHEYSINNPDLKAMPVSDLIIEEISGKIQNEFSFGTVGISKELQKHVIEFKPISPSESISNLENQIFKGLKSFYEKTNNKYKLIGLGMNPILNLSETSFWNHDEREVFDTYDRVFNLRQHGWMNIQALQVNIEYSTEDDLVRKHNKLRTILPYLVAVTASSPIVEGKVTGYMDNRLLYYKQNQKEIPEICGNLIPEKLEKSSDYEKLLEKMYVELRKKDAEVLCEEWVNSRALIIRRERKCVEIKIMDEQESIYADMAFSAFINCLLRINDLKVAEDDETIIELTNIAIKSGTKKLKAELESLYKKAFSVATNEEKAYLIHIQNRIQNGNLSEVILKKYNSEKDISKILNEAEICLRENKTMF</sequence>
<dbReference type="EC" id="6.3.2.2" evidence="1"/>
<reference evidence="3 6" key="3">
    <citation type="submission" date="2020-08" db="EMBL/GenBank/DDBJ databases">
        <title>Genomic Encyclopedia of Type Strains, Phase IV (KMG-V): Genome sequencing to study the core and pangenomes of soil and plant-associated prokaryotes.</title>
        <authorList>
            <person name="Whitman W."/>
        </authorList>
    </citation>
    <scope>NUCLEOTIDE SEQUENCE [LARGE SCALE GENOMIC DNA]</scope>
    <source>
        <strain evidence="2 5">C13</strain>
        <strain evidence="3 6">D1</strain>
    </source>
</reference>
<proteinExistence type="predicted"/>
<dbReference type="PANTHER" id="PTHR36510:SF1">
    <property type="entry name" value="GLUTAMATE--CYSTEINE LIGASE 2-RELATED"/>
    <property type="match status" value="1"/>
</dbReference>
<dbReference type="AlphaFoldDB" id="A0A2L1C9W5"/>
<dbReference type="KEGG" id="mmad:MMJJ_05940"/>
<dbReference type="Gene3D" id="3.30.590.20">
    <property type="match status" value="1"/>
</dbReference>
<dbReference type="Proteomes" id="UP000590564">
    <property type="component" value="Unassembled WGS sequence"/>
</dbReference>
<dbReference type="InterPro" id="IPR014746">
    <property type="entry name" value="Gln_synth/guanido_kin_cat_dom"/>
</dbReference>
<reference evidence="1" key="2">
    <citation type="submission" date="2018-02" db="EMBL/GenBank/DDBJ databases">
        <title>Complete genome sequence of the Methanococcus maripaludis type strain JJ (DSM 2067), a model for selenoprotein synthesis in Archaea.</title>
        <authorList>
            <person name="Poehlein A."/>
            <person name="Heym D."/>
            <person name="Quitzke V."/>
            <person name="Fersch J."/>
            <person name="Daniel R."/>
            <person name="Rother M."/>
        </authorList>
    </citation>
    <scope>NUCLEOTIDE SEQUENCE [LARGE SCALE GENOMIC DNA]</scope>
    <source>
        <strain evidence="1">DSM 2067</strain>
    </source>
</reference>
<organism evidence="1 4">
    <name type="scientific">Methanococcus maripaludis</name>
    <name type="common">Methanococcus deltae</name>
    <dbReference type="NCBI Taxonomy" id="39152"/>
    <lineage>
        <taxon>Archaea</taxon>
        <taxon>Methanobacteriati</taxon>
        <taxon>Methanobacteriota</taxon>
        <taxon>Methanomada group</taxon>
        <taxon>Methanococci</taxon>
        <taxon>Methanococcales</taxon>
        <taxon>Methanococcaceae</taxon>
        <taxon>Methanococcus</taxon>
    </lineage>
</organism>
<dbReference type="Pfam" id="PF04107">
    <property type="entry name" value="GCS2"/>
    <property type="match status" value="1"/>
</dbReference>
<dbReference type="InterPro" id="IPR050141">
    <property type="entry name" value="GCL_type2/YbdK_subfam"/>
</dbReference>
<evidence type="ECO:0000313" key="2">
    <source>
        <dbReference type="EMBL" id="MBA2864472.1"/>
    </source>
</evidence>
<evidence type="ECO:0000313" key="4">
    <source>
        <dbReference type="Proteomes" id="UP000239462"/>
    </source>
</evidence>
<dbReference type="GeneID" id="36101686"/>
<evidence type="ECO:0000313" key="3">
    <source>
        <dbReference type="EMBL" id="MBB6497746.1"/>
    </source>
</evidence>
<dbReference type="Proteomes" id="UP000239462">
    <property type="component" value="Chromosome"/>
</dbReference>
<dbReference type="EMBL" id="JACDUO010000002">
    <property type="protein sequence ID" value="MBA2864472.1"/>
    <property type="molecule type" value="Genomic_DNA"/>
</dbReference>
<gene>
    <name evidence="1" type="primary">gshA</name>
    <name evidence="2" type="ORF">HNP94_001494</name>
    <name evidence="3" type="ORF">HNP96_001805</name>
    <name evidence="1" type="ORF">MMJJ_05940</name>
</gene>
<dbReference type="RefSeq" id="WP_104837616.1">
    <property type="nucleotide sequence ID" value="NZ_CP026606.1"/>
</dbReference>
<reference evidence="4" key="1">
    <citation type="journal article" date="2018" name="Genome Announc.">
        <title>Complete Genome Sequence of the Methanococcus maripaludis Type Strain JJ (DSM 2067), a Model for Selenoprotein Synthesis in Archaea.</title>
        <authorList>
            <person name="Poehlein A."/>
            <person name="Heym D."/>
            <person name="Quitzke V."/>
            <person name="Fersch J."/>
            <person name="Daniel R."/>
            <person name="Rother M."/>
        </authorList>
    </citation>
    <scope>NUCLEOTIDE SEQUENCE [LARGE SCALE GENOMIC DNA]</scope>
    <source>
        <strain evidence="4">DSM 2067</strain>
    </source>
</reference>
<dbReference type="Proteomes" id="UP000567099">
    <property type="component" value="Unassembled WGS sequence"/>
</dbReference>
<protein>
    <submittedName>
        <fullName evidence="2">Gamma-glutamyl:cysteine ligase YbdK (ATP-grasp superfamily)</fullName>
    </submittedName>
    <submittedName>
        <fullName evidence="1">Glutamate--cysteine ligase</fullName>
        <ecNumber evidence="1">6.3.2.2</ecNumber>
    </submittedName>
</protein>